<dbReference type="GO" id="GO:0043171">
    <property type="term" value="P:peptide catabolic process"/>
    <property type="evidence" value="ECO:0007669"/>
    <property type="project" value="TreeGrafter"/>
</dbReference>
<keyword evidence="10" id="KW-0482">Metalloprotease</keyword>
<dbReference type="Gene3D" id="2.60.40.1730">
    <property type="entry name" value="tricorn interacting facor f3 domain"/>
    <property type="match status" value="1"/>
</dbReference>
<dbReference type="InterPro" id="IPR016024">
    <property type="entry name" value="ARM-type_fold"/>
</dbReference>
<evidence type="ECO:0000256" key="3">
    <source>
        <dbReference type="ARBA" id="ARBA00010136"/>
    </source>
</evidence>
<dbReference type="FunFam" id="3.30.2010.30:FF:000001">
    <property type="entry name" value="Leukotriene A(4) hydrolase"/>
    <property type="match status" value="1"/>
</dbReference>
<evidence type="ECO:0000256" key="10">
    <source>
        <dbReference type="ARBA" id="ARBA00023049"/>
    </source>
</evidence>
<dbReference type="Pfam" id="PF09127">
    <property type="entry name" value="Leuk-A4-hydro_C"/>
    <property type="match status" value="1"/>
</dbReference>
<feature type="binding site" evidence="14">
    <location>
        <position position="297"/>
    </location>
    <ligand>
        <name>Zn(2+)</name>
        <dbReference type="ChEBI" id="CHEBI:29105"/>
        <note>catalytic</note>
    </ligand>
</feature>
<dbReference type="GO" id="GO:0005829">
    <property type="term" value="C:cytosol"/>
    <property type="evidence" value="ECO:0007669"/>
    <property type="project" value="TreeGrafter"/>
</dbReference>
<dbReference type="SUPFAM" id="SSF48371">
    <property type="entry name" value="ARM repeat"/>
    <property type="match status" value="1"/>
</dbReference>
<comment type="caution">
    <text evidence="16">The sequence shown here is derived from an EMBL/GenBank/DDBJ whole genome shotgun (WGS) entry which is preliminary data.</text>
</comment>
<feature type="binding site" evidence="13">
    <location>
        <begin position="137"/>
        <end position="139"/>
    </location>
    <ligand>
        <name>a peptide</name>
        <dbReference type="ChEBI" id="CHEBI:60466"/>
    </ligand>
</feature>
<evidence type="ECO:0000259" key="15">
    <source>
        <dbReference type="SMART" id="SM01263"/>
    </source>
</evidence>
<dbReference type="SMART" id="SM01263">
    <property type="entry name" value="Leuk-A4-hydro_C"/>
    <property type="match status" value="1"/>
</dbReference>
<feature type="binding site" evidence="14">
    <location>
        <position position="320"/>
    </location>
    <ligand>
        <name>Zn(2+)</name>
        <dbReference type="ChEBI" id="CHEBI:29105"/>
        <note>catalytic</note>
    </ligand>
</feature>
<evidence type="ECO:0000256" key="2">
    <source>
        <dbReference type="ARBA" id="ARBA00004609"/>
    </source>
</evidence>
<dbReference type="GO" id="GO:0008237">
    <property type="term" value="F:metallopeptidase activity"/>
    <property type="evidence" value="ECO:0007669"/>
    <property type="project" value="UniProtKB-KW"/>
</dbReference>
<evidence type="ECO:0000256" key="11">
    <source>
        <dbReference type="ARBA" id="ARBA00023288"/>
    </source>
</evidence>
<name>A0AAN9VHR4_9ORTH</name>
<feature type="binding site" evidence="13">
    <location>
        <begin position="564"/>
        <end position="566"/>
    </location>
    <ligand>
        <name>a peptide</name>
        <dbReference type="ChEBI" id="CHEBI:60466"/>
    </ligand>
</feature>
<dbReference type="FunFam" id="1.10.390.10:FF:000003">
    <property type="entry name" value="Leukotriene A(4) hydrolase"/>
    <property type="match status" value="1"/>
</dbReference>
<dbReference type="InterPro" id="IPR015211">
    <property type="entry name" value="Peptidase_M1_C"/>
</dbReference>
<evidence type="ECO:0000313" key="16">
    <source>
        <dbReference type="EMBL" id="KAK7861617.1"/>
    </source>
</evidence>
<dbReference type="InterPro" id="IPR001930">
    <property type="entry name" value="Peptidase_M1"/>
</dbReference>
<dbReference type="PRINTS" id="PR00756">
    <property type="entry name" value="ALADIPTASE"/>
</dbReference>
<comment type="cofactor">
    <cofactor evidence="14">
        <name>Zn(2+)</name>
        <dbReference type="ChEBI" id="CHEBI:29105"/>
    </cofactor>
    <text evidence="14">Binds 1 zinc ion per subunit.</text>
</comment>
<gene>
    <name evidence="16" type="ORF">R5R35_010123</name>
</gene>
<dbReference type="Pfam" id="PF17900">
    <property type="entry name" value="Peptidase_M1_N"/>
    <property type="match status" value="1"/>
</dbReference>
<proteinExistence type="inferred from homology"/>
<dbReference type="GO" id="GO:0005886">
    <property type="term" value="C:plasma membrane"/>
    <property type="evidence" value="ECO:0007669"/>
    <property type="project" value="UniProtKB-SubCell"/>
</dbReference>
<evidence type="ECO:0000256" key="12">
    <source>
        <dbReference type="PIRSR" id="PIRSR634015-1"/>
    </source>
</evidence>
<comment type="similarity">
    <text evidence="3">Belongs to the peptidase M1 family.</text>
</comment>
<evidence type="ECO:0000256" key="1">
    <source>
        <dbReference type="ARBA" id="ARBA00004496"/>
    </source>
</evidence>
<dbReference type="Gene3D" id="3.30.2010.30">
    <property type="match status" value="1"/>
</dbReference>
<keyword evidence="4" id="KW-0963">Cytoplasm</keyword>
<evidence type="ECO:0000256" key="4">
    <source>
        <dbReference type="ARBA" id="ARBA00022490"/>
    </source>
</evidence>
<feature type="binding site" evidence="14">
    <location>
        <position position="301"/>
    </location>
    <ligand>
        <name>Zn(2+)</name>
        <dbReference type="ChEBI" id="CHEBI:29105"/>
        <note>catalytic</note>
    </ligand>
</feature>
<dbReference type="GO" id="GO:0004301">
    <property type="term" value="F:epoxide hydrolase activity"/>
    <property type="evidence" value="ECO:0007669"/>
    <property type="project" value="TreeGrafter"/>
</dbReference>
<dbReference type="InterPro" id="IPR049980">
    <property type="entry name" value="LTA4H_cat"/>
</dbReference>
<dbReference type="PANTHER" id="PTHR45726:SF3">
    <property type="entry name" value="LEUKOTRIENE A-4 HYDROLASE"/>
    <property type="match status" value="1"/>
</dbReference>
<reference evidence="16 17" key="1">
    <citation type="submission" date="2024-03" db="EMBL/GenBank/DDBJ databases">
        <title>The genome assembly and annotation of the cricket Gryllus longicercus Weissman &amp; Gray.</title>
        <authorList>
            <person name="Szrajer S."/>
            <person name="Gray D."/>
            <person name="Ylla G."/>
        </authorList>
    </citation>
    <scope>NUCLEOTIDE SEQUENCE [LARGE SCALE GENOMIC DNA]</scope>
    <source>
        <strain evidence="16">DAG 2021-001</strain>
        <tissue evidence="16">Whole body minus gut</tissue>
    </source>
</reference>
<keyword evidence="11" id="KW-0449">Lipoprotein</keyword>
<sequence>MGDGLSSGDPNSYSNPDEIAVSHINLLWKIDFQKKNITGKVSLNANRKKGGVKNLILDSSNLNILEVKDDVSGNNLDFKVFAPDPKFGSKMEIMLPNLDSERYNITITYETSPKASALLWLDPEQTAGKKHPYLFSQCQPIHCRTIIPCQDTPASKTTYSAEITAPRDLVVLMSAIRQGDPVDVTEECKVHRFQQKVPIPICLIAIAVGNLESRKIGPRSHLWSEREFVDAIAQEFSETELMLSTAESICGPYVWGIYDLLVLPPSFPLGGMENPCLTFVTPTVLADDGSVAEVIAHEIAHSWTGNLITNKNFEHYWLNEGFTMFVERKILGKVRGHEARLFSAYRGFKDLIDEIKTQGEDNPLTQLVVDLKNVSPNDSYSVVPYEKGHTFLFYLEEILGGPEIFDPFLRNYLDAYKYQSIDTDDFKKYLYEYFPKNKALKKVDWEKWVRSPGMPPVLPDYSTHLDKACDSLKSRWIEWSGDETVNFSINDLSSFSASQIQEFLMQLFLENPLSISKLSAMQKAYDLDNIKNWETHYRWLRLCIKGQWTEKIPLALKFVTKQGRMKYVRSIYRELYEWKEARPEAIRHFKTHRKAMMFLTAYKVAKDMHLEEE</sequence>
<keyword evidence="17" id="KW-1185">Reference proteome</keyword>
<dbReference type="InterPro" id="IPR045357">
    <property type="entry name" value="Aminopeptidase_N-like_N"/>
</dbReference>
<dbReference type="SUPFAM" id="SSF55486">
    <property type="entry name" value="Metalloproteases ('zincins'), catalytic domain"/>
    <property type="match status" value="1"/>
</dbReference>
<dbReference type="Gene3D" id="1.10.390.10">
    <property type="entry name" value="Neutral Protease Domain 2"/>
    <property type="match status" value="1"/>
</dbReference>
<dbReference type="Pfam" id="PF01433">
    <property type="entry name" value="Peptidase_M1"/>
    <property type="match status" value="1"/>
</dbReference>
<feature type="domain" description="Peptidase M1 leukotriene A4 hydrolase/aminopeptidase C-terminal" evidence="15">
    <location>
        <begin position="463"/>
        <end position="608"/>
    </location>
</feature>
<dbReference type="Proteomes" id="UP001378592">
    <property type="component" value="Unassembled WGS sequence"/>
</dbReference>
<dbReference type="InterPro" id="IPR014782">
    <property type="entry name" value="Peptidase_M1_dom"/>
</dbReference>
<dbReference type="InterPro" id="IPR042097">
    <property type="entry name" value="Aminopeptidase_N-like_N_sf"/>
</dbReference>
<keyword evidence="9 14" id="KW-0862">Zinc</keyword>
<keyword evidence="7 14" id="KW-0479">Metal-binding</keyword>
<keyword evidence="5" id="KW-0336">GPI-anchor</keyword>
<organism evidence="16 17">
    <name type="scientific">Gryllus longicercus</name>
    <dbReference type="NCBI Taxonomy" id="2509291"/>
    <lineage>
        <taxon>Eukaryota</taxon>
        <taxon>Metazoa</taxon>
        <taxon>Ecdysozoa</taxon>
        <taxon>Arthropoda</taxon>
        <taxon>Hexapoda</taxon>
        <taxon>Insecta</taxon>
        <taxon>Pterygota</taxon>
        <taxon>Neoptera</taxon>
        <taxon>Polyneoptera</taxon>
        <taxon>Orthoptera</taxon>
        <taxon>Ensifera</taxon>
        <taxon>Gryllidea</taxon>
        <taxon>Grylloidea</taxon>
        <taxon>Gryllidae</taxon>
        <taxon>Gryllinae</taxon>
        <taxon>Gryllus</taxon>
    </lineage>
</organism>
<dbReference type="GO" id="GO:0008270">
    <property type="term" value="F:zinc ion binding"/>
    <property type="evidence" value="ECO:0007669"/>
    <property type="project" value="InterPro"/>
</dbReference>
<accession>A0AAN9VHR4</accession>
<dbReference type="PANTHER" id="PTHR45726">
    <property type="entry name" value="LEUKOTRIENE A-4 HYDROLASE"/>
    <property type="match status" value="1"/>
</dbReference>
<dbReference type="CDD" id="cd09599">
    <property type="entry name" value="M1_LTA4H"/>
    <property type="match status" value="1"/>
</dbReference>
<dbReference type="AlphaFoldDB" id="A0AAN9VHR4"/>
<dbReference type="InterPro" id="IPR034015">
    <property type="entry name" value="M1_LTA4H"/>
</dbReference>
<evidence type="ECO:0000256" key="14">
    <source>
        <dbReference type="PIRSR" id="PIRSR634015-3"/>
    </source>
</evidence>
<dbReference type="GO" id="GO:0098552">
    <property type="term" value="C:side of membrane"/>
    <property type="evidence" value="ECO:0007669"/>
    <property type="project" value="UniProtKB-KW"/>
</dbReference>
<evidence type="ECO:0000313" key="17">
    <source>
        <dbReference type="Proteomes" id="UP001378592"/>
    </source>
</evidence>
<feature type="active site" description="Proton donor" evidence="12">
    <location>
        <position position="385"/>
    </location>
</feature>
<keyword evidence="5" id="KW-0472">Membrane</keyword>
<evidence type="ECO:0000256" key="7">
    <source>
        <dbReference type="ARBA" id="ARBA00022723"/>
    </source>
</evidence>
<dbReference type="InterPro" id="IPR038502">
    <property type="entry name" value="M1_LTA-4_hydro/amino_C_sf"/>
</dbReference>
<dbReference type="FunFam" id="2.60.40.1730:FF:000004">
    <property type="entry name" value="Leukotriene A(4) hydrolase"/>
    <property type="match status" value="1"/>
</dbReference>
<dbReference type="GO" id="GO:0004177">
    <property type="term" value="F:aminopeptidase activity"/>
    <property type="evidence" value="ECO:0007669"/>
    <property type="project" value="TreeGrafter"/>
</dbReference>
<dbReference type="EMBL" id="JAZDUA010000309">
    <property type="protein sequence ID" value="KAK7861617.1"/>
    <property type="molecule type" value="Genomic_DNA"/>
</dbReference>
<evidence type="ECO:0000256" key="5">
    <source>
        <dbReference type="ARBA" id="ARBA00022622"/>
    </source>
</evidence>
<protein>
    <recommendedName>
        <fullName evidence="15">Peptidase M1 leukotriene A4 hydrolase/aminopeptidase C-terminal domain-containing protein</fullName>
    </recommendedName>
</protein>
<dbReference type="GO" id="GO:0006508">
    <property type="term" value="P:proteolysis"/>
    <property type="evidence" value="ECO:0007669"/>
    <property type="project" value="UniProtKB-KW"/>
</dbReference>
<evidence type="ECO:0000256" key="9">
    <source>
        <dbReference type="ARBA" id="ARBA00022833"/>
    </source>
</evidence>
<feature type="active site" description="Proton acceptor" evidence="12">
    <location>
        <position position="298"/>
    </location>
</feature>
<keyword evidence="8" id="KW-0378">Hydrolase</keyword>
<feature type="binding site" evidence="13">
    <location>
        <begin position="268"/>
        <end position="273"/>
    </location>
    <ligand>
        <name>a peptide</name>
        <dbReference type="ChEBI" id="CHEBI:60466"/>
    </ligand>
</feature>
<evidence type="ECO:0000256" key="8">
    <source>
        <dbReference type="ARBA" id="ARBA00022801"/>
    </source>
</evidence>
<dbReference type="InterPro" id="IPR027268">
    <property type="entry name" value="Peptidase_M4/M1_CTD_sf"/>
</dbReference>
<keyword evidence="5" id="KW-0325">Glycoprotein</keyword>
<evidence type="ECO:0000256" key="13">
    <source>
        <dbReference type="PIRSR" id="PIRSR634015-2"/>
    </source>
</evidence>
<keyword evidence="6" id="KW-0645">Protease</keyword>
<dbReference type="SUPFAM" id="SSF63737">
    <property type="entry name" value="Leukotriene A4 hydrolase N-terminal domain"/>
    <property type="match status" value="1"/>
</dbReference>
<comment type="subcellular location">
    <subcellularLocation>
        <location evidence="2">Cell membrane</location>
        <topology evidence="2">Lipid-anchor</topology>
        <topology evidence="2">GPI-anchor</topology>
    </subcellularLocation>
    <subcellularLocation>
        <location evidence="1">Cytoplasm</location>
    </subcellularLocation>
</comment>
<dbReference type="Gene3D" id="1.25.40.320">
    <property type="entry name" value="Peptidase M1, leukotriene A4 hydrolase/aminopeptidase C-terminal domain"/>
    <property type="match status" value="1"/>
</dbReference>
<evidence type="ECO:0000256" key="6">
    <source>
        <dbReference type="ARBA" id="ARBA00022670"/>
    </source>
</evidence>